<reference evidence="5 6" key="1">
    <citation type="submission" date="2017-04" db="EMBL/GenBank/DDBJ databases">
        <authorList>
            <person name="Afonso C.L."/>
            <person name="Miller P.J."/>
            <person name="Scott M.A."/>
            <person name="Spackman E."/>
            <person name="Goraichik I."/>
            <person name="Dimitrov K.M."/>
            <person name="Suarez D.L."/>
            <person name="Swayne D.E."/>
        </authorList>
    </citation>
    <scope>NUCLEOTIDE SEQUENCE [LARGE SCALE GENOMIC DNA]</scope>
    <source>
        <strain evidence="5 6">ToBE</strain>
    </source>
</reference>
<dbReference type="SMART" id="SM00421">
    <property type="entry name" value="HTH_LUXR"/>
    <property type="match status" value="1"/>
</dbReference>
<dbReference type="Gene3D" id="1.10.10.10">
    <property type="entry name" value="Winged helix-like DNA-binding domain superfamily/Winged helix DNA-binding domain"/>
    <property type="match status" value="1"/>
</dbReference>
<feature type="domain" description="HTH luxR-type" evidence="4">
    <location>
        <begin position="146"/>
        <end position="211"/>
    </location>
</feature>
<accession>A0A1W1VZU0</accession>
<dbReference type="STRING" id="698762.SAMN00808754_2462"/>
<dbReference type="Pfam" id="PF00196">
    <property type="entry name" value="GerE"/>
    <property type="match status" value="1"/>
</dbReference>
<sequence length="221" mass="24718">MPGLWPSEPLLQLQTLQDLLSEELGLCLVLVDEEGREVTLPSGLPLTCYHAESQGEDCRAELLNLIGRAKLNSEPVTRQCRQGLYCMAYQIRLNHEHKKLFLVAGRTPCLDILQKHSRLLIAIYSLPLCFSIHENIPEGSRVKNASGRVGYDLTSQEKRILSLIGAGLSNKDIAAKLYISESTVKTHVTHILQKLNLSNRTEAAIFAVENGLVVREHREKN</sequence>
<dbReference type="InterPro" id="IPR016032">
    <property type="entry name" value="Sig_transdc_resp-reg_C-effctor"/>
</dbReference>
<dbReference type="CDD" id="cd06170">
    <property type="entry name" value="LuxR_C_like"/>
    <property type="match status" value="1"/>
</dbReference>
<dbReference type="RefSeq" id="WP_084666024.1">
    <property type="nucleotide sequence ID" value="NZ_LT838272.1"/>
</dbReference>
<dbReference type="EMBL" id="LT838272">
    <property type="protein sequence ID" value="SMB98641.1"/>
    <property type="molecule type" value="Genomic_DNA"/>
</dbReference>
<keyword evidence="1" id="KW-0805">Transcription regulation</keyword>
<dbReference type="AlphaFoldDB" id="A0A1W1VZU0"/>
<dbReference type="PANTHER" id="PTHR44688:SF16">
    <property type="entry name" value="DNA-BINDING TRANSCRIPTIONAL ACTIVATOR DEVR_DOSR"/>
    <property type="match status" value="1"/>
</dbReference>
<dbReference type="PRINTS" id="PR00038">
    <property type="entry name" value="HTHLUXR"/>
</dbReference>
<keyword evidence="3" id="KW-0804">Transcription</keyword>
<organism evidence="5 6">
    <name type="scientific">Thermanaeromonas toyohensis ToBE</name>
    <dbReference type="NCBI Taxonomy" id="698762"/>
    <lineage>
        <taxon>Bacteria</taxon>
        <taxon>Bacillati</taxon>
        <taxon>Bacillota</taxon>
        <taxon>Clostridia</taxon>
        <taxon>Neomoorellales</taxon>
        <taxon>Neomoorellaceae</taxon>
        <taxon>Thermanaeromonas</taxon>
    </lineage>
</organism>
<evidence type="ECO:0000256" key="3">
    <source>
        <dbReference type="ARBA" id="ARBA00023163"/>
    </source>
</evidence>
<dbReference type="PROSITE" id="PS50043">
    <property type="entry name" value="HTH_LUXR_2"/>
    <property type="match status" value="1"/>
</dbReference>
<evidence type="ECO:0000313" key="6">
    <source>
        <dbReference type="Proteomes" id="UP000192569"/>
    </source>
</evidence>
<proteinExistence type="predicted"/>
<dbReference type="InterPro" id="IPR000792">
    <property type="entry name" value="Tscrpt_reg_LuxR_C"/>
</dbReference>
<dbReference type="PANTHER" id="PTHR44688">
    <property type="entry name" value="DNA-BINDING TRANSCRIPTIONAL ACTIVATOR DEVR_DOSR"/>
    <property type="match status" value="1"/>
</dbReference>
<evidence type="ECO:0000259" key="4">
    <source>
        <dbReference type="PROSITE" id="PS50043"/>
    </source>
</evidence>
<dbReference type="Pfam" id="PF10114">
    <property type="entry name" value="PocR"/>
    <property type="match status" value="1"/>
</dbReference>
<name>A0A1W1VZU0_9FIRM</name>
<evidence type="ECO:0000256" key="1">
    <source>
        <dbReference type="ARBA" id="ARBA00023015"/>
    </source>
</evidence>
<protein>
    <submittedName>
        <fullName evidence="5">PocR sensory domain-containing protein</fullName>
    </submittedName>
</protein>
<dbReference type="InterPro" id="IPR018771">
    <property type="entry name" value="PocR_dom"/>
</dbReference>
<dbReference type="GO" id="GO:0006355">
    <property type="term" value="P:regulation of DNA-templated transcription"/>
    <property type="evidence" value="ECO:0007669"/>
    <property type="project" value="InterPro"/>
</dbReference>
<dbReference type="InterPro" id="IPR036388">
    <property type="entry name" value="WH-like_DNA-bd_sf"/>
</dbReference>
<evidence type="ECO:0000256" key="2">
    <source>
        <dbReference type="ARBA" id="ARBA00023125"/>
    </source>
</evidence>
<keyword evidence="6" id="KW-1185">Reference proteome</keyword>
<evidence type="ECO:0000313" key="5">
    <source>
        <dbReference type="EMBL" id="SMB98641.1"/>
    </source>
</evidence>
<dbReference type="Proteomes" id="UP000192569">
    <property type="component" value="Chromosome I"/>
</dbReference>
<dbReference type="OrthoDB" id="9779069at2"/>
<keyword evidence="2" id="KW-0238">DNA-binding</keyword>
<gene>
    <name evidence="5" type="ORF">SAMN00808754_2462</name>
</gene>
<dbReference type="GO" id="GO:0003677">
    <property type="term" value="F:DNA binding"/>
    <property type="evidence" value="ECO:0007669"/>
    <property type="project" value="UniProtKB-KW"/>
</dbReference>
<dbReference type="SUPFAM" id="SSF46894">
    <property type="entry name" value="C-terminal effector domain of the bipartite response regulators"/>
    <property type="match status" value="1"/>
</dbReference>
<dbReference type="PROSITE" id="PS00622">
    <property type="entry name" value="HTH_LUXR_1"/>
    <property type="match status" value="1"/>
</dbReference>